<evidence type="ECO:0000256" key="3">
    <source>
        <dbReference type="ARBA" id="ARBA00022670"/>
    </source>
</evidence>
<evidence type="ECO:0000256" key="8">
    <source>
        <dbReference type="SAM" id="MobiDB-lite"/>
    </source>
</evidence>
<feature type="compositionally biased region" description="Low complexity" evidence="8">
    <location>
        <begin position="471"/>
        <end position="480"/>
    </location>
</feature>
<evidence type="ECO:0000313" key="11">
    <source>
        <dbReference type="EMBL" id="CAF1299126.1"/>
    </source>
</evidence>
<evidence type="ECO:0000256" key="6">
    <source>
        <dbReference type="ARBA" id="ARBA00022807"/>
    </source>
</evidence>
<dbReference type="InterPro" id="IPR050185">
    <property type="entry name" value="Ub_carboxyl-term_hydrolase"/>
</dbReference>
<feature type="region of interest" description="Disordered" evidence="8">
    <location>
        <begin position="456"/>
        <end position="486"/>
    </location>
</feature>
<evidence type="ECO:0000256" key="2">
    <source>
        <dbReference type="ARBA" id="ARBA00009085"/>
    </source>
</evidence>
<reference evidence="12" key="1">
    <citation type="submission" date="2021-02" db="EMBL/GenBank/DDBJ databases">
        <authorList>
            <person name="Nowell W R."/>
        </authorList>
    </citation>
    <scope>NUCLEOTIDE SEQUENCE</scope>
</reference>
<proteinExistence type="inferred from homology"/>
<dbReference type="InterPro" id="IPR035927">
    <property type="entry name" value="DUSP-like_sf"/>
</dbReference>
<dbReference type="PROSITE" id="PS00973">
    <property type="entry name" value="USP_2"/>
    <property type="match status" value="1"/>
</dbReference>
<dbReference type="Proteomes" id="UP000663891">
    <property type="component" value="Unassembled WGS sequence"/>
</dbReference>
<dbReference type="EMBL" id="CAJNON010000516">
    <property type="protein sequence ID" value="CAF1299126.1"/>
    <property type="molecule type" value="Genomic_DNA"/>
</dbReference>
<dbReference type="SUPFAM" id="SSF54001">
    <property type="entry name" value="Cysteine proteinases"/>
    <property type="match status" value="1"/>
</dbReference>
<dbReference type="InterPro" id="IPR006615">
    <property type="entry name" value="Pept_C19_DUSP"/>
</dbReference>
<comment type="similarity">
    <text evidence="2 7">Belongs to the peptidase C19 family.</text>
</comment>
<evidence type="ECO:0000313" key="13">
    <source>
        <dbReference type="Proteomes" id="UP000663881"/>
    </source>
</evidence>
<keyword evidence="4 7" id="KW-0833">Ubl conjugation pathway</keyword>
<feature type="compositionally biased region" description="Polar residues" evidence="8">
    <location>
        <begin position="670"/>
        <end position="685"/>
    </location>
</feature>
<dbReference type="Proteomes" id="UP000663881">
    <property type="component" value="Unassembled WGS sequence"/>
</dbReference>
<dbReference type="PANTHER" id="PTHR21646:SF24">
    <property type="entry name" value="UBIQUITIN CARBOXYL-TERMINAL HYDROLASE"/>
    <property type="match status" value="1"/>
</dbReference>
<evidence type="ECO:0000256" key="1">
    <source>
        <dbReference type="ARBA" id="ARBA00000707"/>
    </source>
</evidence>
<gene>
    <name evidence="12" type="ORF">OKA104_LOCUS7651</name>
    <name evidence="11" type="ORF">VCS650_LOCUS30943</name>
</gene>
<feature type="domain" description="DUSP" evidence="10">
    <location>
        <begin position="1"/>
        <end position="109"/>
    </location>
</feature>
<evidence type="ECO:0000256" key="5">
    <source>
        <dbReference type="ARBA" id="ARBA00022801"/>
    </source>
</evidence>
<evidence type="ECO:0000256" key="4">
    <source>
        <dbReference type="ARBA" id="ARBA00022786"/>
    </source>
</evidence>
<accession>A0A818PHF7</accession>
<dbReference type="CDD" id="cd02674">
    <property type="entry name" value="Peptidase_C19R"/>
    <property type="match status" value="1"/>
</dbReference>
<dbReference type="Pfam" id="PF00443">
    <property type="entry name" value="UCH"/>
    <property type="match status" value="1"/>
</dbReference>
<keyword evidence="6 7" id="KW-0788">Thiol protease</keyword>
<dbReference type="InterPro" id="IPR038765">
    <property type="entry name" value="Papain-like_cys_pep_sf"/>
</dbReference>
<keyword evidence="3 7" id="KW-0645">Protease</keyword>
<dbReference type="AlphaFoldDB" id="A0A818PHF7"/>
<evidence type="ECO:0000256" key="7">
    <source>
        <dbReference type="RuleBase" id="RU366025"/>
    </source>
</evidence>
<comment type="catalytic activity">
    <reaction evidence="1 7">
        <text>Thiol-dependent hydrolysis of ester, thioester, amide, peptide and isopeptide bonds formed by the C-terminal Gly of ubiquitin (a 76-residue protein attached to proteins as an intracellular targeting signal).</text>
        <dbReference type="EC" id="3.4.19.12"/>
    </reaction>
</comment>
<evidence type="ECO:0000259" key="9">
    <source>
        <dbReference type="PROSITE" id="PS50235"/>
    </source>
</evidence>
<evidence type="ECO:0000313" key="12">
    <source>
        <dbReference type="EMBL" id="CAF3621618.1"/>
    </source>
</evidence>
<dbReference type="EC" id="3.4.19.12" evidence="7"/>
<dbReference type="PANTHER" id="PTHR21646">
    <property type="entry name" value="UBIQUITIN CARBOXYL-TERMINAL HYDROLASE"/>
    <property type="match status" value="1"/>
</dbReference>
<feature type="domain" description="USP" evidence="9">
    <location>
        <begin position="228"/>
        <end position="838"/>
    </location>
</feature>
<dbReference type="SUPFAM" id="SSF143791">
    <property type="entry name" value="DUSP-like"/>
    <property type="match status" value="1"/>
</dbReference>
<evidence type="ECO:0000259" key="10">
    <source>
        <dbReference type="PROSITE" id="PS51283"/>
    </source>
</evidence>
<dbReference type="InterPro" id="IPR018200">
    <property type="entry name" value="USP_CS"/>
</dbReference>
<comment type="caution">
    <text evidence="12">The sequence shown here is derived from an EMBL/GenBank/DDBJ whole genome shotgun (WGS) entry which is preliminary data.</text>
</comment>
<feature type="compositionally biased region" description="Low complexity" evidence="8">
    <location>
        <begin position="837"/>
        <end position="855"/>
    </location>
</feature>
<dbReference type="PROSITE" id="PS50235">
    <property type="entry name" value="USP_3"/>
    <property type="match status" value="1"/>
</dbReference>
<dbReference type="SMART" id="SM00695">
    <property type="entry name" value="DUSP"/>
    <property type="match status" value="1"/>
</dbReference>
<name>A0A818PHF7_9BILA</name>
<protein>
    <recommendedName>
        <fullName evidence="7">Ubiquitin carboxyl-terminal hydrolase</fullName>
        <ecNumber evidence="7">3.4.19.12</ecNumber>
    </recommendedName>
</protein>
<keyword evidence="5 7" id="KW-0378">Hydrolase</keyword>
<dbReference type="InterPro" id="IPR001394">
    <property type="entry name" value="Peptidase_C19_UCH"/>
</dbReference>
<dbReference type="GO" id="GO:0004843">
    <property type="term" value="F:cysteine-type deubiquitinase activity"/>
    <property type="evidence" value="ECO:0007669"/>
    <property type="project" value="UniProtKB-UniRule"/>
</dbReference>
<dbReference type="OrthoDB" id="265776at2759"/>
<dbReference type="PROSITE" id="PS51283">
    <property type="entry name" value="DUSP"/>
    <property type="match status" value="1"/>
</dbReference>
<sequence>MPSNPVDQYHKLLSQEQNVDDKYVIIDSKWFEHWKRSTGIDSQPDKNATPGPIDFSNLIDPTTADHPDGVQLRPDAVEGNDYTFIPFELYQILVQQYKKIGTELIRKVIQSGDFQTVIEAYLVPLRVRKSRQSPSTTKQIYRSRRTKLEDLKNDICKMFSLTSDSNYRLYTSTDEYGDNWEAIDARANTILADIELSKNAIITYEPMTLARNNSSPVPTGTFYTPGLCGLSNLGNTCFMNSALQCISNVPALTDYFLRREYLQHINRDNPLGMKGDVAQAYGDLITNMWSGKINYYAPKSLKQNVARYAPQFSGYSQQDSQEFMSFLLDGLHEDLNLIKQKPYMEKKDDDGIAEDAKLASEYWDYYRKRNQSKIHDIFHGQIKSVVQCLECKTLGRTFDPICFLSLPLPNKKKIRIFKIEYIRLNGQIKYYYIKSNERGRMHNLLKDFCERFQPKQKNDTHEPMDAEDESSSSNTINSNNQDDEQEEDLTLAPDYDGHQPKPELILPVEVYNHRIHLQYSDDALLTNILERDQIVFYEVPVSLKKENNETILMPCLFRTADNLHQNFGLPIYLNIPRHKCTGKHIQDALQSSIGNFLPLSSSLPSDKSPYTASCVFNQNYTQTTKTLSTCLDEHIDFNRTNTTLVVDVSPSVVEKYEQDEKKRIDKDRQPSSSTNNSGVQTRSQHKQSTTSLLDCFKYFTTKETLSDNDQWYCPKCKQLKNASKKIDLWLLPKILIVQLKRFNYTRHYRDKIDLFIDCPIYDLDLSNFVLNPAEKANAKYDLIAVSNHMGGLGGGHYTAHAKNTHDQKWHTFDDSCVTDIDENNVISKSAYVLIYQQQQQQSQSQSQQQSQSLQQPAKESPRKPSARATKTST</sequence>
<dbReference type="Pfam" id="PF06337">
    <property type="entry name" value="DUSP"/>
    <property type="match status" value="1"/>
</dbReference>
<dbReference type="InterPro" id="IPR028889">
    <property type="entry name" value="USP"/>
</dbReference>
<feature type="compositionally biased region" description="Basic and acidic residues" evidence="8">
    <location>
        <begin position="656"/>
        <end position="669"/>
    </location>
</feature>
<feature type="region of interest" description="Disordered" evidence="8">
    <location>
        <begin position="837"/>
        <end position="873"/>
    </location>
</feature>
<dbReference type="Gene3D" id="3.90.70.10">
    <property type="entry name" value="Cysteine proteinases"/>
    <property type="match status" value="2"/>
</dbReference>
<dbReference type="GO" id="GO:0006508">
    <property type="term" value="P:proteolysis"/>
    <property type="evidence" value="ECO:0007669"/>
    <property type="project" value="UniProtKB-KW"/>
</dbReference>
<dbReference type="PROSITE" id="PS00972">
    <property type="entry name" value="USP_1"/>
    <property type="match status" value="1"/>
</dbReference>
<dbReference type="EMBL" id="CAJOAY010000298">
    <property type="protein sequence ID" value="CAF3621618.1"/>
    <property type="molecule type" value="Genomic_DNA"/>
</dbReference>
<dbReference type="Gene3D" id="3.30.2230.10">
    <property type="entry name" value="DUSP-like"/>
    <property type="match status" value="1"/>
</dbReference>
<feature type="region of interest" description="Disordered" evidence="8">
    <location>
        <begin position="656"/>
        <end position="685"/>
    </location>
</feature>
<organism evidence="12 13">
    <name type="scientific">Adineta steineri</name>
    <dbReference type="NCBI Taxonomy" id="433720"/>
    <lineage>
        <taxon>Eukaryota</taxon>
        <taxon>Metazoa</taxon>
        <taxon>Spiralia</taxon>
        <taxon>Gnathifera</taxon>
        <taxon>Rotifera</taxon>
        <taxon>Eurotatoria</taxon>
        <taxon>Bdelloidea</taxon>
        <taxon>Adinetida</taxon>
        <taxon>Adinetidae</taxon>
        <taxon>Adineta</taxon>
    </lineage>
</organism>
<dbReference type="GO" id="GO:0016579">
    <property type="term" value="P:protein deubiquitination"/>
    <property type="evidence" value="ECO:0007669"/>
    <property type="project" value="InterPro"/>
</dbReference>